<dbReference type="Gene3D" id="2.170.210.10">
    <property type="entry name" value="DNA double-strand break repair and VJ recombination XRCC4, N-terminal"/>
    <property type="match status" value="1"/>
</dbReference>
<gene>
    <name evidence="7" type="ORF">FB45DRAFT_819589</name>
</gene>
<reference evidence="7" key="1">
    <citation type="submission" date="2023-03" db="EMBL/GenBank/DDBJ databases">
        <title>Massive genome expansion in bonnet fungi (Mycena s.s.) driven by repeated elements and novel gene families across ecological guilds.</title>
        <authorList>
            <consortium name="Lawrence Berkeley National Laboratory"/>
            <person name="Harder C.B."/>
            <person name="Miyauchi S."/>
            <person name="Viragh M."/>
            <person name="Kuo A."/>
            <person name="Thoen E."/>
            <person name="Andreopoulos B."/>
            <person name="Lu D."/>
            <person name="Skrede I."/>
            <person name="Drula E."/>
            <person name="Henrissat B."/>
            <person name="Morin E."/>
            <person name="Kohler A."/>
            <person name="Barry K."/>
            <person name="LaButti K."/>
            <person name="Morin E."/>
            <person name="Salamov A."/>
            <person name="Lipzen A."/>
            <person name="Mereny Z."/>
            <person name="Hegedus B."/>
            <person name="Baldrian P."/>
            <person name="Stursova M."/>
            <person name="Weitz H."/>
            <person name="Taylor A."/>
            <person name="Grigoriev I.V."/>
            <person name="Nagy L.G."/>
            <person name="Martin F."/>
            <person name="Kauserud H."/>
        </authorList>
    </citation>
    <scope>NUCLEOTIDE SEQUENCE</scope>
    <source>
        <strain evidence="7">9284</strain>
    </source>
</reference>
<comment type="subcellular location">
    <subcellularLocation>
        <location evidence="1">Nucleus</location>
    </subcellularLocation>
</comment>
<dbReference type="GO" id="GO:0006303">
    <property type="term" value="P:double-strand break repair via nonhomologous end joining"/>
    <property type="evidence" value="ECO:0007669"/>
    <property type="project" value="UniProtKB-ARBA"/>
</dbReference>
<name>A0AAD7G259_9AGAR</name>
<feature type="compositionally biased region" description="Basic residues" evidence="5">
    <location>
        <begin position="379"/>
        <end position="392"/>
    </location>
</feature>
<dbReference type="InterPro" id="IPR015381">
    <property type="entry name" value="XLF-like_N"/>
</dbReference>
<evidence type="ECO:0000313" key="7">
    <source>
        <dbReference type="EMBL" id="KAJ7650367.1"/>
    </source>
</evidence>
<evidence type="ECO:0000256" key="1">
    <source>
        <dbReference type="ARBA" id="ARBA00004123"/>
    </source>
</evidence>
<sequence length="392" mass="43369">MELFSQDHSKLLLGKEWLAKNTDSTPYLFKCYFSTVDLSCFIMMTDTKTVWTEVLNSKQFARRWRACNLGGPDFVREDEEDEWRLNNLQLLSTAHTLGGMEEFTFDCIESNYADLGVELECETFKWRWEVAKEGARLSAELISKHLVLPLISLNHLAFSSAVGESSETDLEKAVDKLGRTTRRSVDTHIKKAMAKPRVATALRRITAMFNSIPELPPILVTVETPELVLQQVPAHTRELSPPPPPAKIKSVSPDPIVIPSKQPSPPVPQNPDPEDSATEDSSEDEAPSCSRERQGSSRSVILSLAASESKTPDSSKSHGRGPRRPPKPLRRAKSPDSDSSPIRPVKKAKAPAPSSDEDSEAERKRHLAKVTSGAGGAKRGAKQPIKRGGKRF</sequence>
<evidence type="ECO:0000256" key="3">
    <source>
        <dbReference type="ARBA" id="ARBA00023204"/>
    </source>
</evidence>
<keyword evidence="8" id="KW-1185">Reference proteome</keyword>
<protein>
    <recommendedName>
        <fullName evidence="6">XLF-like N-terminal domain-containing protein</fullName>
    </recommendedName>
</protein>
<accession>A0AAD7G259</accession>
<evidence type="ECO:0000256" key="5">
    <source>
        <dbReference type="SAM" id="MobiDB-lite"/>
    </source>
</evidence>
<dbReference type="AlphaFoldDB" id="A0AAD7G259"/>
<proteinExistence type="predicted"/>
<dbReference type="CDD" id="cd22285">
    <property type="entry name" value="HD_XLF_N"/>
    <property type="match status" value="1"/>
</dbReference>
<evidence type="ECO:0000313" key="8">
    <source>
        <dbReference type="Proteomes" id="UP001221142"/>
    </source>
</evidence>
<keyword evidence="4" id="KW-0539">Nucleus</keyword>
<feature type="compositionally biased region" description="Acidic residues" evidence="5">
    <location>
        <begin position="272"/>
        <end position="286"/>
    </location>
</feature>
<evidence type="ECO:0000256" key="2">
    <source>
        <dbReference type="ARBA" id="ARBA00022763"/>
    </source>
</evidence>
<dbReference type="EMBL" id="JARKIF010000001">
    <property type="protein sequence ID" value="KAJ7650367.1"/>
    <property type="molecule type" value="Genomic_DNA"/>
</dbReference>
<evidence type="ECO:0000259" key="6">
    <source>
        <dbReference type="Pfam" id="PF09302"/>
    </source>
</evidence>
<dbReference type="GO" id="GO:0005634">
    <property type="term" value="C:nucleus"/>
    <property type="evidence" value="ECO:0007669"/>
    <property type="project" value="UniProtKB-SubCell"/>
</dbReference>
<feature type="region of interest" description="Disordered" evidence="5">
    <location>
        <begin position="235"/>
        <end position="392"/>
    </location>
</feature>
<feature type="compositionally biased region" description="Pro residues" evidence="5">
    <location>
        <begin position="262"/>
        <end position="271"/>
    </location>
</feature>
<feature type="compositionally biased region" description="Basic residues" evidence="5">
    <location>
        <begin position="317"/>
        <end position="332"/>
    </location>
</feature>
<evidence type="ECO:0000256" key="4">
    <source>
        <dbReference type="ARBA" id="ARBA00023242"/>
    </source>
</evidence>
<feature type="domain" description="XLF-like N-terminal" evidence="6">
    <location>
        <begin position="17"/>
        <end position="131"/>
    </location>
</feature>
<comment type="caution">
    <text evidence="7">The sequence shown here is derived from an EMBL/GenBank/DDBJ whole genome shotgun (WGS) entry which is preliminary data.</text>
</comment>
<dbReference type="InterPro" id="IPR038051">
    <property type="entry name" value="XRCC4-like_N_sf"/>
</dbReference>
<organism evidence="7 8">
    <name type="scientific">Roridomyces roridus</name>
    <dbReference type="NCBI Taxonomy" id="1738132"/>
    <lineage>
        <taxon>Eukaryota</taxon>
        <taxon>Fungi</taxon>
        <taxon>Dikarya</taxon>
        <taxon>Basidiomycota</taxon>
        <taxon>Agaricomycotina</taxon>
        <taxon>Agaricomycetes</taxon>
        <taxon>Agaricomycetidae</taxon>
        <taxon>Agaricales</taxon>
        <taxon>Marasmiineae</taxon>
        <taxon>Mycenaceae</taxon>
        <taxon>Roridomyces</taxon>
    </lineage>
</organism>
<dbReference type="Proteomes" id="UP001221142">
    <property type="component" value="Unassembled WGS sequence"/>
</dbReference>
<dbReference type="Pfam" id="PF09302">
    <property type="entry name" value="XLF"/>
    <property type="match status" value="1"/>
</dbReference>
<keyword evidence="2" id="KW-0227">DNA damage</keyword>
<keyword evidence="3" id="KW-0234">DNA repair</keyword>